<feature type="transmembrane region" description="Helical" evidence="1">
    <location>
        <begin position="41"/>
        <end position="61"/>
    </location>
</feature>
<evidence type="ECO:0000313" key="3">
    <source>
        <dbReference type="Proteomes" id="UP000769156"/>
    </source>
</evidence>
<keyword evidence="1" id="KW-1133">Transmembrane helix</keyword>
<dbReference type="AlphaFoldDB" id="A0A921LG69"/>
<evidence type="ECO:0000256" key="1">
    <source>
        <dbReference type="SAM" id="Phobius"/>
    </source>
</evidence>
<dbReference type="EMBL" id="DYVY01000107">
    <property type="protein sequence ID" value="HJF94482.1"/>
    <property type="molecule type" value="Genomic_DNA"/>
</dbReference>
<reference evidence="2" key="1">
    <citation type="journal article" date="2021" name="PeerJ">
        <title>Extensive microbial diversity within the chicken gut microbiome revealed by metagenomics and culture.</title>
        <authorList>
            <person name="Gilroy R."/>
            <person name="Ravi A."/>
            <person name="Getino M."/>
            <person name="Pursley I."/>
            <person name="Horton D.L."/>
            <person name="Alikhan N.F."/>
            <person name="Baker D."/>
            <person name="Gharbi K."/>
            <person name="Hall N."/>
            <person name="Watson M."/>
            <person name="Adriaenssens E.M."/>
            <person name="Foster-Nyarko E."/>
            <person name="Jarju S."/>
            <person name="Secka A."/>
            <person name="Antonio M."/>
            <person name="Oren A."/>
            <person name="Chaudhuri R.R."/>
            <person name="La Ragione R."/>
            <person name="Hildebrand F."/>
            <person name="Pallen M.J."/>
        </authorList>
    </citation>
    <scope>NUCLEOTIDE SEQUENCE</scope>
    <source>
        <strain evidence="2">ChiSjej5B23-16112</strain>
    </source>
</reference>
<gene>
    <name evidence="2" type="ORF">K8V82_06790</name>
</gene>
<organism evidence="2 3">
    <name type="scientific">Lachnoclostridium phocaeense</name>
    <dbReference type="NCBI Taxonomy" id="1871021"/>
    <lineage>
        <taxon>Bacteria</taxon>
        <taxon>Bacillati</taxon>
        <taxon>Bacillota</taxon>
        <taxon>Clostridia</taxon>
        <taxon>Lachnospirales</taxon>
        <taxon>Lachnospiraceae</taxon>
    </lineage>
</organism>
<feature type="transmembrane region" description="Helical" evidence="1">
    <location>
        <begin position="16"/>
        <end position="35"/>
    </location>
</feature>
<dbReference type="OrthoDB" id="1984766at2"/>
<feature type="transmembrane region" description="Helical" evidence="1">
    <location>
        <begin position="185"/>
        <end position="204"/>
    </location>
</feature>
<evidence type="ECO:0000313" key="2">
    <source>
        <dbReference type="EMBL" id="HJF94482.1"/>
    </source>
</evidence>
<sequence>MFKRKIRPAQEEMTGVLYSALFLLIWYAGLLRGILTSGFQSSYMLFLAAGLIPLFTAVQTVRRALFYRRQREEIKAAGNVSRGRIVNVIMKSSPYEDSHHRTRYRRYYFLEAEVADPVTGVINRMESPAYSRPIHRYLASPEVTVYTDRTGWKHYMDDFQWKERKSDPGIFEENRVFDEYGTGALVCKVLVIIVMLFMLFHILFPGS</sequence>
<protein>
    <submittedName>
        <fullName evidence="2">Uncharacterized protein</fullName>
    </submittedName>
</protein>
<proteinExistence type="predicted"/>
<comment type="caution">
    <text evidence="2">The sequence shown here is derived from an EMBL/GenBank/DDBJ whole genome shotgun (WGS) entry which is preliminary data.</text>
</comment>
<accession>A0A921LG69</accession>
<keyword evidence="1" id="KW-0812">Transmembrane</keyword>
<keyword evidence="1" id="KW-0472">Membrane</keyword>
<dbReference type="Proteomes" id="UP000769156">
    <property type="component" value="Unassembled WGS sequence"/>
</dbReference>
<name>A0A921LG69_9FIRM</name>
<reference evidence="2" key="2">
    <citation type="submission" date="2021-09" db="EMBL/GenBank/DDBJ databases">
        <authorList>
            <person name="Gilroy R."/>
        </authorList>
    </citation>
    <scope>NUCLEOTIDE SEQUENCE</scope>
    <source>
        <strain evidence="2">ChiSjej5B23-16112</strain>
    </source>
</reference>